<keyword evidence="2" id="KW-0614">Plasmid</keyword>
<protein>
    <recommendedName>
        <fullName evidence="4">Lipoprotein</fullName>
    </recommendedName>
</protein>
<dbReference type="AlphaFoldDB" id="A0A291W3F2"/>
<feature type="region of interest" description="Disordered" evidence="1">
    <location>
        <begin position="83"/>
        <end position="120"/>
    </location>
</feature>
<feature type="region of interest" description="Disordered" evidence="1">
    <location>
        <begin position="18"/>
        <end position="55"/>
    </location>
</feature>
<evidence type="ECO:0000256" key="1">
    <source>
        <dbReference type="SAM" id="MobiDB-lite"/>
    </source>
</evidence>
<reference evidence="2 3" key="1">
    <citation type="submission" date="2017-10" db="EMBL/GenBank/DDBJ databases">
        <title>Streptomyces alboflavus Genome sequencing and assembly.</title>
        <authorList>
            <person name="Wang Y."/>
            <person name="Du B."/>
            <person name="Ding Y."/>
            <person name="Liu H."/>
            <person name="Hou Q."/>
            <person name="Liu K."/>
            <person name="Wang C."/>
            <person name="Yao L."/>
        </authorList>
    </citation>
    <scope>NUCLEOTIDE SEQUENCE [LARGE SCALE GENOMIC DNA]</scope>
    <source>
        <strain evidence="2 3">MDJK44</strain>
        <plasmid evidence="3">Plasmid pmdjk44.1</plasmid>
    </source>
</reference>
<keyword evidence="3" id="KW-1185">Reference proteome</keyword>
<evidence type="ECO:0000313" key="2">
    <source>
        <dbReference type="EMBL" id="ATM24655.1"/>
    </source>
</evidence>
<dbReference type="RefSeq" id="WP_100112480.1">
    <property type="nucleotide sequence ID" value="NZ_CP023976.1"/>
</dbReference>
<dbReference type="Proteomes" id="UP000195880">
    <property type="component" value="Plasmid pMDJK44.1"/>
</dbReference>
<evidence type="ECO:0000313" key="3">
    <source>
        <dbReference type="Proteomes" id="UP000195880"/>
    </source>
</evidence>
<dbReference type="KEGG" id="salf:SMD44_p10156"/>
<evidence type="ECO:0008006" key="4">
    <source>
        <dbReference type="Google" id="ProtNLM"/>
    </source>
</evidence>
<organism evidence="2 3">
    <name type="scientific">Streptomyces alboflavus</name>
    <dbReference type="NCBI Taxonomy" id="67267"/>
    <lineage>
        <taxon>Bacteria</taxon>
        <taxon>Bacillati</taxon>
        <taxon>Actinomycetota</taxon>
        <taxon>Actinomycetes</taxon>
        <taxon>Kitasatosporales</taxon>
        <taxon>Streptomycetaceae</taxon>
        <taxon>Streptomyces</taxon>
    </lineage>
</organism>
<sequence>MRKAYLVGAVILAGTVLSGCGSDDSTPDPPSRGTQAGPQHSDKAPADKQDTVIERATGSWKTILRKTDIETLTIKDGQVSAKGSTLECKGSLKPSTQDGKEAPSLTFSSCKGSTDGGRGLGHLTLKDTKNDALAINWEGPKGGWGGPVDSFRRTG</sequence>
<gene>
    <name evidence="2" type="ORF">SMD44_p10156</name>
</gene>
<dbReference type="OrthoDB" id="4333971at2"/>
<geneLocation type="plasmid" evidence="3">
    <name>pmdjk44.1</name>
</geneLocation>
<dbReference type="PROSITE" id="PS51257">
    <property type="entry name" value="PROKAR_LIPOPROTEIN"/>
    <property type="match status" value="1"/>
</dbReference>
<accession>A0A291W3F2</accession>
<feature type="compositionally biased region" description="Basic and acidic residues" evidence="1">
    <location>
        <begin position="40"/>
        <end position="53"/>
    </location>
</feature>
<dbReference type="EMBL" id="CP023976">
    <property type="protein sequence ID" value="ATM24655.1"/>
    <property type="molecule type" value="Genomic_DNA"/>
</dbReference>
<name>A0A291W3F2_9ACTN</name>
<proteinExistence type="predicted"/>